<dbReference type="InterPro" id="IPR000045">
    <property type="entry name" value="Prepilin_IV_endopep_pep"/>
</dbReference>
<feature type="domain" description="Prepilin type IV endopeptidase peptidase" evidence="7">
    <location>
        <begin position="9"/>
        <end position="112"/>
    </location>
</feature>
<keyword evidence="3 6" id="KW-0812">Transmembrane</keyword>
<dbReference type="Gene3D" id="1.20.120.1220">
    <property type="match status" value="1"/>
</dbReference>
<gene>
    <name evidence="8" type="ORF">DFR47_102495</name>
</gene>
<dbReference type="GO" id="GO:0004190">
    <property type="term" value="F:aspartic-type endopeptidase activity"/>
    <property type="evidence" value="ECO:0007669"/>
    <property type="project" value="InterPro"/>
</dbReference>
<dbReference type="EMBL" id="QNRH01000002">
    <property type="protein sequence ID" value="RBO97706.1"/>
    <property type="molecule type" value="Genomic_DNA"/>
</dbReference>
<feature type="transmembrane region" description="Helical" evidence="6">
    <location>
        <begin position="53"/>
        <end position="73"/>
    </location>
</feature>
<dbReference type="GO" id="GO:0005886">
    <property type="term" value="C:plasma membrane"/>
    <property type="evidence" value="ECO:0007669"/>
    <property type="project" value="UniProtKB-SubCell"/>
</dbReference>
<sequence>MLTFLIALTFCGTMIYAALSDLLFMKISNIACLFLAAGFVILAPFAGLSFQSILLHLAAGIVVIIVCFGLFYLNAMGGGDAKLISATALWTGFSASLVQYLLISAIAGGILTVLILLLRKLVNRNKIVHIAFLYRLTNPAKGIPYGIALAIAGLWIYPQLAIAG</sequence>
<evidence type="ECO:0000313" key="8">
    <source>
        <dbReference type="EMBL" id="RBO97706.1"/>
    </source>
</evidence>
<comment type="caution">
    <text evidence="8">The sequence shown here is derived from an EMBL/GenBank/DDBJ whole genome shotgun (WGS) entry which is preliminary data.</text>
</comment>
<evidence type="ECO:0000313" key="9">
    <source>
        <dbReference type="Proteomes" id="UP000252893"/>
    </source>
</evidence>
<dbReference type="Proteomes" id="UP000252893">
    <property type="component" value="Unassembled WGS sequence"/>
</dbReference>
<evidence type="ECO:0000259" key="7">
    <source>
        <dbReference type="Pfam" id="PF01478"/>
    </source>
</evidence>
<organism evidence="8 9">
    <name type="scientific">Pseudochrobactrum asaccharolyticum</name>
    <dbReference type="NCBI Taxonomy" id="354351"/>
    <lineage>
        <taxon>Bacteria</taxon>
        <taxon>Pseudomonadati</taxon>
        <taxon>Pseudomonadota</taxon>
        <taxon>Alphaproteobacteria</taxon>
        <taxon>Hyphomicrobiales</taxon>
        <taxon>Brucellaceae</taxon>
        <taxon>Pseudochrobactrum</taxon>
    </lineage>
</organism>
<proteinExistence type="predicted"/>
<feature type="transmembrane region" description="Helical" evidence="6">
    <location>
        <begin position="27"/>
        <end position="46"/>
    </location>
</feature>
<evidence type="ECO:0000256" key="6">
    <source>
        <dbReference type="SAM" id="Phobius"/>
    </source>
</evidence>
<comment type="subcellular location">
    <subcellularLocation>
        <location evidence="1">Cell membrane</location>
        <topology evidence="1">Multi-pass membrane protein</topology>
    </subcellularLocation>
</comment>
<keyword evidence="2" id="KW-1003">Cell membrane</keyword>
<evidence type="ECO:0000256" key="2">
    <source>
        <dbReference type="ARBA" id="ARBA00022475"/>
    </source>
</evidence>
<dbReference type="AlphaFoldDB" id="A0A366E5P5"/>
<dbReference type="InterPro" id="IPR052218">
    <property type="entry name" value="Preflagellin_Peptidase"/>
</dbReference>
<evidence type="ECO:0000256" key="5">
    <source>
        <dbReference type="ARBA" id="ARBA00023136"/>
    </source>
</evidence>
<dbReference type="RefSeq" id="WP_113943676.1">
    <property type="nucleotide sequence ID" value="NZ_JBHEEG010000002.1"/>
</dbReference>
<feature type="transmembrane region" description="Helical" evidence="6">
    <location>
        <begin position="139"/>
        <end position="157"/>
    </location>
</feature>
<dbReference type="Pfam" id="PF01478">
    <property type="entry name" value="Peptidase_A24"/>
    <property type="match status" value="1"/>
</dbReference>
<keyword evidence="9" id="KW-1185">Reference proteome</keyword>
<accession>A0A366E5P5</accession>
<evidence type="ECO:0000256" key="4">
    <source>
        <dbReference type="ARBA" id="ARBA00022989"/>
    </source>
</evidence>
<reference evidence="8 9" key="1">
    <citation type="submission" date="2018-06" db="EMBL/GenBank/DDBJ databases">
        <title>Genomic Encyclopedia of Type Strains, Phase IV (KMG-IV): sequencing the most valuable type-strain genomes for metagenomic binning, comparative biology and taxonomic classification.</title>
        <authorList>
            <person name="Goeker M."/>
        </authorList>
    </citation>
    <scope>NUCLEOTIDE SEQUENCE [LARGE SCALE GENOMIC DNA]</scope>
    <source>
        <strain evidence="8 9">DSM 25619</strain>
    </source>
</reference>
<evidence type="ECO:0000256" key="3">
    <source>
        <dbReference type="ARBA" id="ARBA00022692"/>
    </source>
</evidence>
<dbReference type="OrthoDB" id="5329005at2"/>
<feature type="transmembrane region" description="Helical" evidence="6">
    <location>
        <begin position="93"/>
        <end position="118"/>
    </location>
</feature>
<protein>
    <submittedName>
        <fullName evidence="8">Prepilin peptidase CpaA</fullName>
    </submittedName>
</protein>
<dbReference type="PANTHER" id="PTHR36506">
    <property type="entry name" value="PREFLAGELLIN PEPTIDASE"/>
    <property type="match status" value="1"/>
</dbReference>
<dbReference type="PANTHER" id="PTHR36506:SF1">
    <property type="entry name" value="PREFLAGELLIN PEPTIDASE"/>
    <property type="match status" value="1"/>
</dbReference>
<evidence type="ECO:0000256" key="1">
    <source>
        <dbReference type="ARBA" id="ARBA00004651"/>
    </source>
</evidence>
<keyword evidence="4 6" id="KW-1133">Transmembrane helix</keyword>
<name>A0A366E5P5_9HYPH</name>
<keyword evidence="5 6" id="KW-0472">Membrane</keyword>